<keyword evidence="2" id="KW-1185">Reference proteome</keyword>
<dbReference type="Proteomes" id="UP000680670">
    <property type="component" value="Unassembled WGS sequence"/>
</dbReference>
<dbReference type="RefSeq" id="WP_212952812.1">
    <property type="nucleotide sequence ID" value="NZ_BORJ01000001.1"/>
</dbReference>
<protein>
    <submittedName>
        <fullName evidence="1">Uncharacterized protein</fullName>
    </submittedName>
</protein>
<comment type="caution">
    <text evidence="1">The sequence shown here is derived from an EMBL/GenBank/DDBJ whole genome shotgun (WGS) entry which is preliminary data.</text>
</comment>
<evidence type="ECO:0000313" key="1">
    <source>
        <dbReference type="EMBL" id="GIN94732.1"/>
    </source>
</evidence>
<name>A0ABQ4KTY6_SIMTE</name>
<proteinExistence type="predicted"/>
<reference evidence="1 2" key="1">
    <citation type="submission" date="2021-03" db="EMBL/GenBank/DDBJ databases">
        <title>Antimicrobial resistance genes in bacteria isolated from Japanese honey, and their potential for conferring macrolide and lincosamide resistance in the American foulbrood pathogen Paenibacillus larvae.</title>
        <authorList>
            <person name="Okamoto M."/>
            <person name="Kumagai M."/>
            <person name="Kanamori H."/>
            <person name="Takamatsu D."/>
        </authorList>
    </citation>
    <scope>NUCLEOTIDE SEQUENCE [LARGE SCALE GENOMIC DNA]</scope>
    <source>
        <strain evidence="1 2">J6TS1</strain>
    </source>
</reference>
<sequence>MFKTVDDFIHSFKTCLMNNFASGPSCSIQEKHDQLIAEIRASEVTPEEKEICLQNVERAYRMIKQDLFGREEEEWELK</sequence>
<accession>A0ABQ4KTY6</accession>
<gene>
    <name evidence="1" type="ORF">J6TS1_06020</name>
</gene>
<evidence type="ECO:0000313" key="2">
    <source>
        <dbReference type="Proteomes" id="UP000680670"/>
    </source>
</evidence>
<organism evidence="1 2">
    <name type="scientific">Siminovitchia terrae</name>
    <name type="common">Bacillus terrae</name>
    <dbReference type="NCBI Taxonomy" id="1914933"/>
    <lineage>
        <taxon>Bacteria</taxon>
        <taxon>Bacillati</taxon>
        <taxon>Bacillota</taxon>
        <taxon>Bacilli</taxon>
        <taxon>Bacillales</taxon>
        <taxon>Bacillaceae</taxon>
        <taxon>Siminovitchia</taxon>
    </lineage>
</organism>
<dbReference type="EMBL" id="BORJ01000001">
    <property type="protein sequence ID" value="GIN94732.1"/>
    <property type="molecule type" value="Genomic_DNA"/>
</dbReference>